<evidence type="ECO:0000313" key="1">
    <source>
        <dbReference type="EMBL" id="PKY52280.1"/>
    </source>
</evidence>
<sequence length="59" mass="6496">MGIRVVVAIDFGTTFSSFANANLASPEIITSDILPQQIGSLKTNIVLQYYSNYQNVMIK</sequence>
<keyword evidence="2" id="KW-1185">Reference proteome</keyword>
<evidence type="ECO:0000313" key="2">
    <source>
        <dbReference type="Proteomes" id="UP000234323"/>
    </source>
</evidence>
<reference evidence="1 2" key="1">
    <citation type="submission" date="2015-10" db="EMBL/GenBank/DDBJ databases">
        <title>Genome analyses suggest a sexual origin of heterokaryosis in a supposedly ancient asexual fungus.</title>
        <authorList>
            <person name="Ropars J."/>
            <person name="Sedzielewska K."/>
            <person name="Noel J."/>
            <person name="Charron P."/>
            <person name="Farinelli L."/>
            <person name="Marton T."/>
            <person name="Kruger M."/>
            <person name="Pelin A."/>
            <person name="Brachmann A."/>
            <person name="Corradi N."/>
        </authorList>
    </citation>
    <scope>NUCLEOTIDE SEQUENCE [LARGE SCALE GENOMIC DNA]</scope>
    <source>
        <strain evidence="1 2">A4</strain>
    </source>
</reference>
<dbReference type="Proteomes" id="UP000234323">
    <property type="component" value="Unassembled WGS sequence"/>
</dbReference>
<name>A0A2I1H075_9GLOM</name>
<proteinExistence type="predicted"/>
<protein>
    <submittedName>
        <fullName evidence="1">Uncharacterized protein</fullName>
    </submittedName>
</protein>
<dbReference type="EMBL" id="LLXI01001175">
    <property type="protein sequence ID" value="PKY52280.1"/>
    <property type="molecule type" value="Genomic_DNA"/>
</dbReference>
<gene>
    <name evidence="1" type="ORF">RhiirA4_469824</name>
</gene>
<dbReference type="AlphaFoldDB" id="A0A2I1H075"/>
<comment type="caution">
    <text evidence="1">The sequence shown here is derived from an EMBL/GenBank/DDBJ whole genome shotgun (WGS) entry which is preliminary data.</text>
</comment>
<accession>A0A2I1H075</accession>
<organism evidence="1 2">
    <name type="scientific">Rhizophagus irregularis</name>
    <dbReference type="NCBI Taxonomy" id="588596"/>
    <lineage>
        <taxon>Eukaryota</taxon>
        <taxon>Fungi</taxon>
        <taxon>Fungi incertae sedis</taxon>
        <taxon>Mucoromycota</taxon>
        <taxon>Glomeromycotina</taxon>
        <taxon>Glomeromycetes</taxon>
        <taxon>Glomerales</taxon>
        <taxon>Glomeraceae</taxon>
        <taxon>Rhizophagus</taxon>
    </lineage>
</organism>